<comment type="caution">
    <text evidence="2">The sequence shown here is derived from an EMBL/GenBank/DDBJ whole genome shotgun (WGS) entry which is preliminary data.</text>
</comment>
<keyword evidence="3" id="KW-1185">Reference proteome</keyword>
<dbReference type="OrthoDB" id="1306037at2759"/>
<dbReference type="AlphaFoldDB" id="A0A9Q1LMN5"/>
<organism evidence="2 3">
    <name type="scientific">Anisodus acutangulus</name>
    <dbReference type="NCBI Taxonomy" id="402998"/>
    <lineage>
        <taxon>Eukaryota</taxon>
        <taxon>Viridiplantae</taxon>
        <taxon>Streptophyta</taxon>
        <taxon>Embryophyta</taxon>
        <taxon>Tracheophyta</taxon>
        <taxon>Spermatophyta</taxon>
        <taxon>Magnoliopsida</taxon>
        <taxon>eudicotyledons</taxon>
        <taxon>Gunneridae</taxon>
        <taxon>Pentapetalae</taxon>
        <taxon>asterids</taxon>
        <taxon>lamiids</taxon>
        <taxon>Solanales</taxon>
        <taxon>Solanaceae</taxon>
        <taxon>Solanoideae</taxon>
        <taxon>Hyoscyameae</taxon>
        <taxon>Anisodus</taxon>
    </lineage>
</organism>
<gene>
    <name evidence="2" type="ORF">K7X08_027690</name>
</gene>
<dbReference type="InterPro" id="IPR015410">
    <property type="entry name" value="DUF1985"/>
</dbReference>
<dbReference type="EMBL" id="JAJAGQ010000017">
    <property type="protein sequence ID" value="KAJ8538469.1"/>
    <property type="molecule type" value="Genomic_DNA"/>
</dbReference>
<proteinExistence type="predicted"/>
<accession>A0A9Q1LMN5</accession>
<reference evidence="3" key="1">
    <citation type="journal article" date="2023" name="Proc. Natl. Acad. Sci. U.S.A.">
        <title>Genomic and structural basis for evolution of tropane alkaloid biosynthesis.</title>
        <authorList>
            <person name="Wanga Y.-J."/>
            <person name="Taina T."/>
            <person name="Yua J.-Y."/>
            <person name="Lia J."/>
            <person name="Xua B."/>
            <person name="Chenc J."/>
            <person name="D'Auriad J.C."/>
            <person name="Huanga J.-P."/>
            <person name="Huanga S.-X."/>
        </authorList>
    </citation>
    <scope>NUCLEOTIDE SEQUENCE [LARGE SCALE GENOMIC DNA]</scope>
    <source>
        <strain evidence="3">cv. KIB-2019</strain>
    </source>
</reference>
<evidence type="ECO:0000313" key="3">
    <source>
        <dbReference type="Proteomes" id="UP001152561"/>
    </source>
</evidence>
<sequence length="98" mass="11456">MLRYFMVRELNASNEDAFLMDINGSELRFTIREFVIVSGLKCTGDLDDFKAAKKIAEAFDDKIIRTRYGVLLWDYAKRKIEAETIKDNEAPLKIKDRF</sequence>
<evidence type="ECO:0000259" key="1">
    <source>
        <dbReference type="Pfam" id="PF09331"/>
    </source>
</evidence>
<dbReference type="Proteomes" id="UP001152561">
    <property type="component" value="Unassembled WGS sequence"/>
</dbReference>
<evidence type="ECO:0000313" key="2">
    <source>
        <dbReference type="EMBL" id="KAJ8538469.1"/>
    </source>
</evidence>
<name>A0A9Q1LMN5_9SOLA</name>
<protein>
    <recommendedName>
        <fullName evidence="1">DUF1985 domain-containing protein</fullName>
    </recommendedName>
</protein>
<dbReference type="Pfam" id="PF09331">
    <property type="entry name" value="DUF1985"/>
    <property type="match status" value="1"/>
</dbReference>
<feature type="domain" description="DUF1985" evidence="1">
    <location>
        <begin position="7"/>
        <end position="67"/>
    </location>
</feature>